<evidence type="ECO:0000259" key="1">
    <source>
        <dbReference type="PROSITE" id="PS50878"/>
    </source>
</evidence>
<evidence type="ECO:0000313" key="2">
    <source>
        <dbReference type="Ensembl" id="ENSACAP00000030234.1"/>
    </source>
</evidence>
<accession>A0A803T4U4</accession>
<dbReference type="AlphaFoldDB" id="A0A803T4U4"/>
<dbReference type="Gene3D" id="3.60.10.10">
    <property type="entry name" value="Endonuclease/exonuclease/phosphatase"/>
    <property type="match status" value="1"/>
</dbReference>
<dbReference type="Proteomes" id="UP000001646">
    <property type="component" value="Chromosome 2"/>
</dbReference>
<name>A0A803T4U4_ANOCA</name>
<protein>
    <recommendedName>
        <fullName evidence="1">Reverse transcriptase domain-containing protein</fullName>
    </recommendedName>
</protein>
<dbReference type="GeneTree" id="ENSGT01150000286916"/>
<feature type="domain" description="Reverse transcriptase" evidence="1">
    <location>
        <begin position="326"/>
        <end position="600"/>
    </location>
</feature>
<evidence type="ECO:0000313" key="3">
    <source>
        <dbReference type="Proteomes" id="UP000001646"/>
    </source>
</evidence>
<dbReference type="InterPro" id="IPR000477">
    <property type="entry name" value="RT_dom"/>
</dbReference>
<dbReference type="InterPro" id="IPR036691">
    <property type="entry name" value="Endo/exonu/phosph_ase_sf"/>
</dbReference>
<dbReference type="PROSITE" id="PS50878">
    <property type="entry name" value="RT_POL"/>
    <property type="match status" value="1"/>
</dbReference>
<dbReference type="PANTHER" id="PTHR31635:SF196">
    <property type="entry name" value="REVERSE TRANSCRIPTASE DOMAIN-CONTAINING PROTEIN-RELATED"/>
    <property type="match status" value="1"/>
</dbReference>
<proteinExistence type="predicted"/>
<dbReference type="CDD" id="cd01650">
    <property type="entry name" value="RT_nLTR_like"/>
    <property type="match status" value="1"/>
</dbReference>
<reference evidence="2 3" key="1">
    <citation type="submission" date="2009-12" db="EMBL/GenBank/DDBJ databases">
        <title>The Genome Sequence of Anolis carolinensis (Green Anole Lizard).</title>
        <authorList>
            <consortium name="The Genome Sequencing Platform"/>
            <person name="Di Palma F."/>
            <person name="Alfoldi J."/>
            <person name="Heiman D."/>
            <person name="Young S."/>
            <person name="Grabherr M."/>
            <person name="Johnson J."/>
            <person name="Lander E.S."/>
            <person name="Lindblad-Toh K."/>
        </authorList>
    </citation>
    <scope>NUCLEOTIDE SEQUENCE [LARGE SCALE GENOMIC DNA]</scope>
    <source>
        <strain evidence="2 3">JBL SC #1</strain>
    </source>
</reference>
<dbReference type="PANTHER" id="PTHR31635">
    <property type="entry name" value="REVERSE TRANSCRIPTASE DOMAIN-CONTAINING PROTEIN-RELATED"/>
    <property type="match status" value="1"/>
</dbReference>
<dbReference type="SUPFAM" id="SSF56219">
    <property type="entry name" value="DNase I-like"/>
    <property type="match status" value="1"/>
</dbReference>
<keyword evidence="3" id="KW-1185">Reference proteome</keyword>
<sequence>MVFSITIGQVEKNKCHHDRERDYTYFSNRHSTWTRIDMAWMTLPLIPKVEKIKIAPRYISDHGPIEFTINRTQKKFNWRLNENLIKTEEDINKNKKILKEYFEINNTTDVPTQVIWDASKAYMRGHFIQQSILKNKIKREKRTKLLEEININEKKLKREPTNGKLIQDLELLRNQMISLDLEETAKKLKFLKQKHFQNANKPGKWLAWKIKKKKQGNTILEINSDGNRFTTEQEIAAQFNKFYSKLYSKDHIRKDKIGEFLSKQKIAKISEKQRELLNKEISEKEILKAINSMENNKAPGPDGLNALYYKTFAEEMIPFLKEIMNDVLNNKELPNSWRYATITVIPKEGQDLKNVKNYRPISLLNSDYKIFTSILADRLKTFLMEWIGEEQTGFLPQRQMRDNVREIINIIEHYEYTKKEELALLTIDMEKAFDNLNWDFFKLLIKELDMGYKFSNAINQIYDKQEAKIKINTSESKNFMIQKGTRQGCPLSPLLFIFSIEILLNVIRKDHQLKGTNIRKCNYKIRAFADDLICIIEDPIRTIKLWLAKFKEFEEISGLKINLEKTMILTKNLTNSRQKRLTEITGIQTRKKIRYLGITITAKNSQLLENNYDTKWKEIKRDLEKWKHLKLSLLGRISAIKMSILPKMIFLFQNIPIIRSTQRFKNWNKDLSKFIWGGKKPRIKRTHLTDEKKRGGLGLPNLQLYHDACGLTWIKDWATLKKTKILTLEGADLRSGWHAYLWYDKKSIEKIFGNHFIRSSLIKIWDKYKRRFHLKTPLWISPLEACERKELGRDNWPKYKDILIRTNNNYQMKSKEDVSKQFSNIGWFQYIQLKEYYTKEKKLGFEDQEGYWEKIMKLEKKVISKIYKKLLEWETETTLIKECMLKWAKNLGKSIQLAEWEKCWNTRLKHTYAIDLKENWIKIFYRWYWTPQKMAKFNKKCFK</sequence>
<dbReference type="Pfam" id="PF00078">
    <property type="entry name" value="RVT_1"/>
    <property type="match status" value="1"/>
</dbReference>
<reference evidence="2" key="2">
    <citation type="submission" date="2025-08" db="UniProtKB">
        <authorList>
            <consortium name="Ensembl"/>
        </authorList>
    </citation>
    <scope>IDENTIFICATION</scope>
</reference>
<dbReference type="SUPFAM" id="SSF56672">
    <property type="entry name" value="DNA/RNA polymerases"/>
    <property type="match status" value="1"/>
</dbReference>
<dbReference type="Ensembl" id="ENSACAT00000048171.1">
    <property type="protein sequence ID" value="ENSACAP00000030234.1"/>
    <property type="gene ID" value="ENSACAG00000037459.1"/>
</dbReference>
<organism evidence="2 3">
    <name type="scientific">Anolis carolinensis</name>
    <name type="common">Green anole</name>
    <name type="synonym">American chameleon</name>
    <dbReference type="NCBI Taxonomy" id="28377"/>
    <lineage>
        <taxon>Eukaryota</taxon>
        <taxon>Metazoa</taxon>
        <taxon>Chordata</taxon>
        <taxon>Craniata</taxon>
        <taxon>Vertebrata</taxon>
        <taxon>Euteleostomi</taxon>
        <taxon>Lepidosauria</taxon>
        <taxon>Squamata</taxon>
        <taxon>Bifurcata</taxon>
        <taxon>Unidentata</taxon>
        <taxon>Episquamata</taxon>
        <taxon>Toxicofera</taxon>
        <taxon>Iguania</taxon>
        <taxon>Dactyloidae</taxon>
        <taxon>Anolis</taxon>
    </lineage>
</organism>
<dbReference type="InterPro" id="IPR043502">
    <property type="entry name" value="DNA/RNA_pol_sf"/>
</dbReference>
<dbReference type="InParanoid" id="A0A803T4U4"/>
<reference evidence="2" key="3">
    <citation type="submission" date="2025-09" db="UniProtKB">
        <authorList>
            <consortium name="Ensembl"/>
        </authorList>
    </citation>
    <scope>IDENTIFICATION</scope>
</reference>